<dbReference type="AlphaFoldDB" id="A0A1M7Y2Z8"/>
<comment type="similarity">
    <text evidence="5">Belongs to the EutC family.</text>
</comment>
<evidence type="ECO:0000256" key="4">
    <source>
        <dbReference type="ARBA" id="ARBA00024446"/>
    </source>
</evidence>
<dbReference type="InterPro" id="IPR042251">
    <property type="entry name" value="EutC_C"/>
</dbReference>
<dbReference type="Proteomes" id="UP000184603">
    <property type="component" value="Unassembled WGS sequence"/>
</dbReference>
<dbReference type="RefSeq" id="WP_073612781.1">
    <property type="nucleotide sequence ID" value="NZ_FRFE01000005.1"/>
</dbReference>
<dbReference type="GO" id="GO:0031419">
    <property type="term" value="F:cobalamin binding"/>
    <property type="evidence" value="ECO:0007669"/>
    <property type="project" value="UniProtKB-UniRule"/>
</dbReference>
<dbReference type="UniPathway" id="UPA00560"/>
<organism evidence="6 7">
    <name type="scientific">Desulfopila aestuarii DSM 18488</name>
    <dbReference type="NCBI Taxonomy" id="1121416"/>
    <lineage>
        <taxon>Bacteria</taxon>
        <taxon>Pseudomonadati</taxon>
        <taxon>Thermodesulfobacteriota</taxon>
        <taxon>Desulfobulbia</taxon>
        <taxon>Desulfobulbales</taxon>
        <taxon>Desulfocapsaceae</taxon>
        <taxon>Desulfopila</taxon>
    </lineage>
</organism>
<sequence length="265" mass="28561">MKGEKISVLTRDPWDALQKFTEARIALGRCGSSLPLKESLKFKLAHAKARDAVHQPVQMEMVAEQLASQGIDTLQLVSSVKDREEYLTRPDKGRCLGTASKKVLKNQPKGYDLGIIISDGLSAPAIHQSAVGVACGFMEILKTTSLSVAPVSLVRYGRVAIGDEIGEILGVQLTVVLIGERPGLSSPNSLGAYLTYAPSPGITDESRNCISNIRPGGMVVAEAIRKIAYLSERALVQKMTGVGLKDKMIEGYFPMENLVVNRPGK</sequence>
<dbReference type="STRING" id="1121416.SAMN02745220_01447"/>
<dbReference type="PANTHER" id="PTHR39330:SF1">
    <property type="entry name" value="ETHANOLAMINE AMMONIA-LYASE SMALL SUBUNIT"/>
    <property type="match status" value="1"/>
</dbReference>
<dbReference type="EC" id="4.3.1.7" evidence="5"/>
<reference evidence="6 7" key="1">
    <citation type="submission" date="2016-12" db="EMBL/GenBank/DDBJ databases">
        <authorList>
            <person name="Song W.-J."/>
            <person name="Kurnit D.M."/>
        </authorList>
    </citation>
    <scope>NUCLEOTIDE SEQUENCE [LARGE SCALE GENOMIC DNA]</scope>
    <source>
        <strain evidence="6 7">DSM 18488</strain>
    </source>
</reference>
<dbReference type="GO" id="GO:0009350">
    <property type="term" value="C:ethanolamine ammonia-lyase complex"/>
    <property type="evidence" value="ECO:0007669"/>
    <property type="project" value="UniProtKB-UniRule"/>
</dbReference>
<dbReference type="EMBL" id="FRFE01000005">
    <property type="protein sequence ID" value="SHO46364.1"/>
    <property type="molecule type" value="Genomic_DNA"/>
</dbReference>
<dbReference type="GO" id="GO:0006520">
    <property type="term" value="P:amino acid metabolic process"/>
    <property type="evidence" value="ECO:0007669"/>
    <property type="project" value="InterPro"/>
</dbReference>
<gene>
    <name evidence="5" type="primary">eutC</name>
    <name evidence="6" type="ORF">SAMN02745220_01447</name>
</gene>
<accession>A0A1M7Y2Z8</accession>
<feature type="binding site" evidence="5">
    <location>
        <position position="159"/>
    </location>
    <ligand>
        <name>adenosylcob(III)alamin</name>
        <dbReference type="ChEBI" id="CHEBI:18408"/>
    </ligand>
</feature>
<dbReference type="NCBIfam" id="NF003971">
    <property type="entry name" value="PRK05465.1"/>
    <property type="match status" value="1"/>
</dbReference>
<keyword evidence="7" id="KW-1185">Reference proteome</keyword>
<evidence type="ECO:0000256" key="2">
    <source>
        <dbReference type="ARBA" id="ARBA00023239"/>
    </source>
</evidence>
<dbReference type="Pfam" id="PF05985">
    <property type="entry name" value="EutC"/>
    <property type="match status" value="1"/>
</dbReference>
<evidence type="ECO:0000256" key="1">
    <source>
        <dbReference type="ARBA" id="ARBA00022628"/>
    </source>
</evidence>
<dbReference type="PIRSF" id="PIRSF018982">
    <property type="entry name" value="EutC"/>
    <property type="match status" value="1"/>
</dbReference>
<dbReference type="Gene3D" id="1.10.30.40">
    <property type="entry name" value="Ethanolamine ammonia-lyase light chain (EutC), N-terminal domain"/>
    <property type="match status" value="1"/>
</dbReference>
<comment type="catalytic activity">
    <reaction evidence="5">
        <text>ethanolamine = acetaldehyde + NH4(+)</text>
        <dbReference type="Rhea" id="RHEA:15313"/>
        <dbReference type="ChEBI" id="CHEBI:15343"/>
        <dbReference type="ChEBI" id="CHEBI:28938"/>
        <dbReference type="ChEBI" id="CHEBI:57603"/>
        <dbReference type="EC" id="4.3.1.7"/>
    </reaction>
</comment>
<evidence type="ECO:0000313" key="7">
    <source>
        <dbReference type="Proteomes" id="UP000184603"/>
    </source>
</evidence>
<protein>
    <recommendedName>
        <fullName evidence="5">Ethanolamine ammonia-lyase small subunit</fullName>
        <shortName evidence="5">EAL small subunit</shortName>
        <ecNumber evidence="5">4.3.1.7</ecNumber>
    </recommendedName>
</protein>
<dbReference type="InterPro" id="IPR042255">
    <property type="entry name" value="EutC_N"/>
</dbReference>
<dbReference type="InterPro" id="IPR009246">
    <property type="entry name" value="EutC"/>
</dbReference>
<comment type="subunit">
    <text evidence="5">The basic unit is a heterodimer which dimerizes to form tetramers. The heterotetramers trimerize; 6 large subunits form a core ring with 6 small subunits projecting outwards.</text>
</comment>
<dbReference type="OrthoDB" id="114248at2"/>
<keyword evidence="2 5" id="KW-0456">Lyase</keyword>
<comment type="pathway">
    <text evidence="5">Amine and polyamine degradation; ethanolamine degradation.</text>
</comment>
<name>A0A1M7Y2Z8_9BACT</name>
<feature type="binding site" evidence="5">
    <location>
        <position position="180"/>
    </location>
    <ligand>
        <name>adenosylcob(III)alamin</name>
        <dbReference type="ChEBI" id="CHEBI:18408"/>
    </ligand>
</feature>
<keyword evidence="4 5" id="KW-1283">Bacterial microcompartment</keyword>
<dbReference type="GO" id="GO:0031471">
    <property type="term" value="C:ethanolamine degradation polyhedral organelle"/>
    <property type="evidence" value="ECO:0007669"/>
    <property type="project" value="UniProtKB-UniRule"/>
</dbReference>
<evidence type="ECO:0000313" key="6">
    <source>
        <dbReference type="EMBL" id="SHO46364.1"/>
    </source>
</evidence>
<keyword evidence="3 5" id="KW-0170">Cobalt</keyword>
<keyword evidence="1 5" id="KW-0846">Cobalamin</keyword>
<evidence type="ECO:0000256" key="5">
    <source>
        <dbReference type="HAMAP-Rule" id="MF_00601"/>
    </source>
</evidence>
<comment type="function">
    <text evidence="5">Catalyzes the deamination of various vicinal amino-alcohols to oxo compounds. Allows this organism to utilize ethanolamine as the sole source of nitrogen and carbon in the presence of external vitamin B12.</text>
</comment>
<dbReference type="PANTHER" id="PTHR39330">
    <property type="entry name" value="ETHANOLAMINE AMMONIA-LYASE LIGHT CHAIN"/>
    <property type="match status" value="1"/>
</dbReference>
<evidence type="ECO:0000256" key="3">
    <source>
        <dbReference type="ARBA" id="ARBA00023285"/>
    </source>
</evidence>
<dbReference type="HAMAP" id="MF_00601">
    <property type="entry name" value="EutC"/>
    <property type="match status" value="1"/>
</dbReference>
<comment type="cofactor">
    <cofactor evidence="5">
        <name>adenosylcob(III)alamin</name>
        <dbReference type="ChEBI" id="CHEBI:18408"/>
    </cofactor>
    <text evidence="5">Binds between the large and small subunits.</text>
</comment>
<dbReference type="GO" id="GO:0046336">
    <property type="term" value="P:ethanolamine catabolic process"/>
    <property type="evidence" value="ECO:0007669"/>
    <property type="project" value="UniProtKB-UniRule"/>
</dbReference>
<feature type="binding site" evidence="5">
    <location>
        <position position="209"/>
    </location>
    <ligand>
        <name>adenosylcob(III)alamin</name>
        <dbReference type="ChEBI" id="CHEBI:18408"/>
    </ligand>
</feature>
<comment type="subcellular location">
    <subcellularLocation>
        <location evidence="5">Bacterial microcompartment</location>
    </subcellularLocation>
</comment>
<dbReference type="GO" id="GO:0008851">
    <property type="term" value="F:ethanolamine ammonia-lyase activity"/>
    <property type="evidence" value="ECO:0007669"/>
    <property type="project" value="UniProtKB-UniRule"/>
</dbReference>
<proteinExistence type="inferred from homology"/>
<dbReference type="Gene3D" id="3.40.50.11240">
    <property type="entry name" value="Ethanolamine ammonia-lyase light chain (EutC)"/>
    <property type="match status" value="1"/>
</dbReference>